<keyword evidence="2" id="KW-1185">Reference proteome</keyword>
<protein>
    <submittedName>
        <fullName evidence="1">Uncharacterized protein</fullName>
    </submittedName>
</protein>
<proteinExistence type="predicted"/>
<comment type="caution">
    <text evidence="1">The sequence shown here is derived from an EMBL/GenBank/DDBJ whole genome shotgun (WGS) entry which is preliminary data.</text>
</comment>
<dbReference type="AlphaFoldDB" id="A0A1Y1Z7A0"/>
<sequence>MYWEQALYLVSDGSQERLRSTARNHWSVEREDTEEYTGLSSARESRPLINQSRSMSVRLEVWRICGAALQGSQREIVPFHHRFNCTPEAPYGAHGSKSSREPTAGCSFDARRPSVALHLPTATVEVTALSALIRRPRRLSGGDSGPELRADVHGPRLVWKAREGIRNACWAVQWAPVTI</sequence>
<evidence type="ECO:0000313" key="2">
    <source>
        <dbReference type="Proteomes" id="UP000193144"/>
    </source>
</evidence>
<evidence type="ECO:0000313" key="1">
    <source>
        <dbReference type="EMBL" id="ORY05685.1"/>
    </source>
</evidence>
<dbReference type="EMBL" id="MCFA01000123">
    <property type="protein sequence ID" value="ORY05685.1"/>
    <property type="molecule type" value="Genomic_DNA"/>
</dbReference>
<name>A0A1Y1Z7A0_9PLEO</name>
<reference evidence="1 2" key="1">
    <citation type="submission" date="2016-07" db="EMBL/GenBank/DDBJ databases">
        <title>Pervasive Adenine N6-methylation of Active Genes in Fungi.</title>
        <authorList>
            <consortium name="DOE Joint Genome Institute"/>
            <person name="Mondo S.J."/>
            <person name="Dannebaum R.O."/>
            <person name="Kuo R.C."/>
            <person name="Labutti K."/>
            <person name="Haridas S."/>
            <person name="Kuo A."/>
            <person name="Salamov A."/>
            <person name="Ahrendt S.R."/>
            <person name="Lipzen A."/>
            <person name="Sullivan W."/>
            <person name="Andreopoulos W.B."/>
            <person name="Clum A."/>
            <person name="Lindquist E."/>
            <person name="Daum C."/>
            <person name="Ramamoorthy G.K."/>
            <person name="Gryganskyi A."/>
            <person name="Culley D."/>
            <person name="Magnuson J.K."/>
            <person name="James T.Y."/>
            <person name="O'Malley M.A."/>
            <person name="Stajich J.E."/>
            <person name="Spatafora J.W."/>
            <person name="Visel A."/>
            <person name="Grigoriev I.V."/>
        </authorList>
    </citation>
    <scope>NUCLEOTIDE SEQUENCE [LARGE SCALE GENOMIC DNA]</scope>
    <source>
        <strain evidence="1 2">CBS 115471</strain>
    </source>
</reference>
<dbReference type="Proteomes" id="UP000193144">
    <property type="component" value="Unassembled WGS sequence"/>
</dbReference>
<accession>A0A1Y1Z7A0</accession>
<organism evidence="1 2">
    <name type="scientific">Clohesyomyces aquaticus</name>
    <dbReference type="NCBI Taxonomy" id="1231657"/>
    <lineage>
        <taxon>Eukaryota</taxon>
        <taxon>Fungi</taxon>
        <taxon>Dikarya</taxon>
        <taxon>Ascomycota</taxon>
        <taxon>Pezizomycotina</taxon>
        <taxon>Dothideomycetes</taxon>
        <taxon>Pleosporomycetidae</taxon>
        <taxon>Pleosporales</taxon>
        <taxon>Lindgomycetaceae</taxon>
        <taxon>Clohesyomyces</taxon>
    </lineage>
</organism>
<gene>
    <name evidence="1" type="ORF">BCR34DRAFT_43570</name>
</gene>